<gene>
    <name evidence="1" type="ORF">Scep_030625</name>
</gene>
<proteinExistence type="predicted"/>
<name>A0AAP0DZZ4_9MAGN</name>
<sequence length="91" mass="10648">MEIPNESYKAKQKFPKIAKLPFRRAKRWNLAEKRRSHSKAVSCDLHVVSNKPIPPDRCESYLFLFFQEFATNSWTSSLSYQDSLSYQESAS</sequence>
<keyword evidence="2" id="KW-1185">Reference proteome</keyword>
<dbReference type="AlphaFoldDB" id="A0AAP0DZZ4"/>
<protein>
    <submittedName>
        <fullName evidence="1">Uncharacterized protein</fullName>
    </submittedName>
</protein>
<organism evidence="1 2">
    <name type="scientific">Stephania cephalantha</name>
    <dbReference type="NCBI Taxonomy" id="152367"/>
    <lineage>
        <taxon>Eukaryota</taxon>
        <taxon>Viridiplantae</taxon>
        <taxon>Streptophyta</taxon>
        <taxon>Embryophyta</taxon>
        <taxon>Tracheophyta</taxon>
        <taxon>Spermatophyta</taxon>
        <taxon>Magnoliopsida</taxon>
        <taxon>Ranunculales</taxon>
        <taxon>Menispermaceae</taxon>
        <taxon>Menispermoideae</taxon>
        <taxon>Cissampelideae</taxon>
        <taxon>Stephania</taxon>
    </lineage>
</organism>
<evidence type="ECO:0000313" key="2">
    <source>
        <dbReference type="Proteomes" id="UP001419268"/>
    </source>
</evidence>
<evidence type="ECO:0000313" key="1">
    <source>
        <dbReference type="EMBL" id="KAK9084154.1"/>
    </source>
</evidence>
<accession>A0AAP0DZZ4</accession>
<comment type="caution">
    <text evidence="1">The sequence shown here is derived from an EMBL/GenBank/DDBJ whole genome shotgun (WGS) entry which is preliminary data.</text>
</comment>
<dbReference type="Proteomes" id="UP001419268">
    <property type="component" value="Unassembled WGS sequence"/>
</dbReference>
<reference evidence="1 2" key="1">
    <citation type="submission" date="2024-01" db="EMBL/GenBank/DDBJ databases">
        <title>Genome assemblies of Stephania.</title>
        <authorList>
            <person name="Yang L."/>
        </authorList>
    </citation>
    <scope>NUCLEOTIDE SEQUENCE [LARGE SCALE GENOMIC DNA]</scope>
    <source>
        <strain evidence="1">JXDWG</strain>
        <tissue evidence="1">Leaf</tissue>
    </source>
</reference>
<dbReference type="EMBL" id="JBBNAG010000013">
    <property type="protein sequence ID" value="KAK9084154.1"/>
    <property type="molecule type" value="Genomic_DNA"/>
</dbReference>